<dbReference type="PANTHER" id="PTHR11820:SF7">
    <property type="entry name" value="ACYLPYRUVASE FAHD1, MITOCHONDRIAL"/>
    <property type="match status" value="1"/>
</dbReference>
<accession>A0A250XHH2</accession>
<gene>
    <name evidence="4" type="ORF">CEUSTIGMA_g9893.t1</name>
</gene>
<name>A0A250XHH2_9CHLO</name>
<comment type="similarity">
    <text evidence="1">Belongs to the FAH family.</text>
</comment>
<reference evidence="4 5" key="1">
    <citation type="submission" date="2017-08" db="EMBL/GenBank/DDBJ databases">
        <title>Acidophilic green algal genome provides insights into adaptation to an acidic environment.</title>
        <authorList>
            <person name="Hirooka S."/>
            <person name="Hirose Y."/>
            <person name="Kanesaki Y."/>
            <person name="Higuchi S."/>
            <person name="Fujiwara T."/>
            <person name="Onuma R."/>
            <person name="Era A."/>
            <person name="Ohbayashi R."/>
            <person name="Uzuka A."/>
            <person name="Nozaki H."/>
            <person name="Yoshikawa H."/>
            <person name="Miyagishima S.Y."/>
        </authorList>
    </citation>
    <scope>NUCLEOTIDE SEQUENCE [LARGE SCALE GENOMIC DNA]</scope>
    <source>
        <strain evidence="4 5">NIES-2499</strain>
    </source>
</reference>
<dbReference type="Gene3D" id="3.90.850.10">
    <property type="entry name" value="Fumarylacetoacetase-like, C-terminal domain"/>
    <property type="match status" value="1"/>
</dbReference>
<evidence type="ECO:0000313" key="5">
    <source>
        <dbReference type="Proteomes" id="UP000232323"/>
    </source>
</evidence>
<dbReference type="STRING" id="1157962.A0A250XHH2"/>
<sequence>MRRVFTQLTRRICYEARPSVHSFIPNVWCVGRNYAEHIKELGNEPTNGSLPSYPMIFLKSGSSVLSSSERVIPLPSWSKNVHHEVELAIQLGMGLKPKRAAVSLDLTLRDIQETLKRDKHPWSLAKSFKSSTPLGSFFELSDGRGANIDLQDLQLCLEVNGETRQLGHTRDMIFKVDALLEYLKERFPLLPGDVVLTGTPHGVSSLKHGDQILAKVLSRDGDKVLSEGKWEAVQDQRDH</sequence>
<dbReference type="PANTHER" id="PTHR11820">
    <property type="entry name" value="ACYLPYRUVASE"/>
    <property type="match status" value="1"/>
</dbReference>
<evidence type="ECO:0000313" key="4">
    <source>
        <dbReference type="EMBL" id="GAX82466.1"/>
    </source>
</evidence>
<evidence type="ECO:0000256" key="1">
    <source>
        <dbReference type="ARBA" id="ARBA00010211"/>
    </source>
</evidence>
<dbReference type="EMBL" id="BEGY01000081">
    <property type="protein sequence ID" value="GAX82466.1"/>
    <property type="molecule type" value="Genomic_DNA"/>
</dbReference>
<dbReference type="GO" id="GO:0018773">
    <property type="term" value="F:acetylpyruvate hydrolase activity"/>
    <property type="evidence" value="ECO:0007669"/>
    <property type="project" value="TreeGrafter"/>
</dbReference>
<evidence type="ECO:0000256" key="2">
    <source>
        <dbReference type="ARBA" id="ARBA00022723"/>
    </source>
</evidence>
<feature type="domain" description="Fumarylacetoacetase-like C-terminal" evidence="3">
    <location>
        <begin position="27"/>
        <end position="215"/>
    </location>
</feature>
<proteinExistence type="inferred from homology"/>
<dbReference type="SUPFAM" id="SSF56529">
    <property type="entry name" value="FAH"/>
    <property type="match status" value="1"/>
</dbReference>
<comment type="caution">
    <text evidence="4">The sequence shown here is derived from an EMBL/GenBank/DDBJ whole genome shotgun (WGS) entry which is preliminary data.</text>
</comment>
<dbReference type="AlphaFoldDB" id="A0A250XHH2"/>
<dbReference type="GO" id="GO:0046872">
    <property type="term" value="F:metal ion binding"/>
    <property type="evidence" value="ECO:0007669"/>
    <property type="project" value="UniProtKB-KW"/>
</dbReference>
<dbReference type="InterPro" id="IPR011234">
    <property type="entry name" value="Fumarylacetoacetase-like_C"/>
</dbReference>
<keyword evidence="2" id="KW-0479">Metal-binding</keyword>
<dbReference type="Pfam" id="PF01557">
    <property type="entry name" value="FAA_hydrolase"/>
    <property type="match status" value="1"/>
</dbReference>
<evidence type="ECO:0000259" key="3">
    <source>
        <dbReference type="Pfam" id="PF01557"/>
    </source>
</evidence>
<dbReference type="InterPro" id="IPR036663">
    <property type="entry name" value="Fumarylacetoacetase_C_sf"/>
</dbReference>
<protein>
    <recommendedName>
        <fullName evidence="3">Fumarylacetoacetase-like C-terminal domain-containing protein</fullName>
    </recommendedName>
</protein>
<dbReference type="OrthoDB" id="411064at2759"/>
<dbReference type="Proteomes" id="UP000232323">
    <property type="component" value="Unassembled WGS sequence"/>
</dbReference>
<keyword evidence="5" id="KW-1185">Reference proteome</keyword>
<organism evidence="4 5">
    <name type="scientific">Chlamydomonas eustigma</name>
    <dbReference type="NCBI Taxonomy" id="1157962"/>
    <lineage>
        <taxon>Eukaryota</taxon>
        <taxon>Viridiplantae</taxon>
        <taxon>Chlorophyta</taxon>
        <taxon>core chlorophytes</taxon>
        <taxon>Chlorophyceae</taxon>
        <taxon>CS clade</taxon>
        <taxon>Chlamydomonadales</taxon>
        <taxon>Chlamydomonadaceae</taxon>
        <taxon>Chlamydomonas</taxon>
    </lineage>
</organism>